<dbReference type="EMBL" id="JACXAH010000042">
    <property type="protein sequence ID" value="MBD1373865.1"/>
    <property type="molecule type" value="Genomic_DNA"/>
</dbReference>
<sequence>MLKAPSEVLKVWNQFDKYPLETLTKAWLSVQKDGPRQRTIEEMIQHRKQYGTSGNCFDLALWLLHEFHDAGIEAYLIGRHLLTSKAHVAVVAIAKNGYRYLCDLGDQWIAPILLDSSSKCFTKKPLEGFFPGANIQLASSDQSCFIKYYRPNGKISSQIYDLRSISREKFIEAGHFSQSSLDKPLCEVRLPLENEIGHWEFYNWRSFISTNDGLYGENPCSSLHEWSHRIHEKTGMDPSIVYTSLQVYTHQSTL</sequence>
<name>A0A926NEC7_9BACL</name>
<dbReference type="InterPro" id="IPR038765">
    <property type="entry name" value="Papain-like_cys_pep_sf"/>
</dbReference>
<keyword evidence="2" id="KW-1185">Reference proteome</keyword>
<protein>
    <submittedName>
        <fullName evidence="1">Uncharacterized protein</fullName>
    </submittedName>
</protein>
<dbReference type="Proteomes" id="UP000661691">
    <property type="component" value="Unassembled WGS sequence"/>
</dbReference>
<evidence type="ECO:0000313" key="1">
    <source>
        <dbReference type="EMBL" id="MBD1373865.1"/>
    </source>
</evidence>
<proteinExistence type="predicted"/>
<accession>A0A926NEC7</accession>
<gene>
    <name evidence="1" type="ORF">IC620_16090</name>
</gene>
<comment type="caution">
    <text evidence="1">The sequence shown here is derived from an EMBL/GenBank/DDBJ whole genome shotgun (WGS) entry which is preliminary data.</text>
</comment>
<reference evidence="1" key="1">
    <citation type="submission" date="2020-09" db="EMBL/GenBank/DDBJ databases">
        <title>A novel bacterium of genus Hazenella, isolated from South China Sea.</title>
        <authorList>
            <person name="Huang H."/>
            <person name="Mo K."/>
            <person name="Hu Y."/>
        </authorList>
    </citation>
    <scope>NUCLEOTIDE SEQUENCE</scope>
    <source>
        <strain evidence="1">IB182357</strain>
    </source>
</reference>
<dbReference type="SUPFAM" id="SSF54001">
    <property type="entry name" value="Cysteine proteinases"/>
    <property type="match status" value="1"/>
</dbReference>
<organism evidence="1 2">
    <name type="scientific">Polycladospora coralii</name>
    <dbReference type="NCBI Taxonomy" id="2771432"/>
    <lineage>
        <taxon>Bacteria</taxon>
        <taxon>Bacillati</taxon>
        <taxon>Bacillota</taxon>
        <taxon>Bacilli</taxon>
        <taxon>Bacillales</taxon>
        <taxon>Thermoactinomycetaceae</taxon>
        <taxon>Polycladospora</taxon>
    </lineage>
</organism>
<evidence type="ECO:0000313" key="2">
    <source>
        <dbReference type="Proteomes" id="UP000661691"/>
    </source>
</evidence>
<dbReference type="AlphaFoldDB" id="A0A926NEC7"/>